<feature type="domain" description="PIN" evidence="1">
    <location>
        <begin position="33"/>
        <end position="148"/>
    </location>
</feature>
<accession>A0ABX1NYN3</accession>
<evidence type="ECO:0000259" key="1">
    <source>
        <dbReference type="SMART" id="SM00670"/>
    </source>
</evidence>
<dbReference type="InterPro" id="IPR002850">
    <property type="entry name" value="PIN_toxin-like"/>
</dbReference>
<protein>
    <submittedName>
        <fullName evidence="2">Toxin-antitoxin system toxin component, PIN family</fullName>
    </submittedName>
</protein>
<name>A0ABX1NYN3_9RHOO</name>
<dbReference type="PANTHER" id="PTHR34610:SF4">
    <property type="entry name" value="SLL8027 PROTEIN"/>
    <property type="match status" value="1"/>
</dbReference>
<evidence type="ECO:0000313" key="3">
    <source>
        <dbReference type="Proteomes" id="UP000633943"/>
    </source>
</evidence>
<dbReference type="Proteomes" id="UP000633943">
    <property type="component" value="Unassembled WGS sequence"/>
</dbReference>
<sequence length="172" mass="18284">MGARARRFAARQAVTMGQVKGQVKGRDSAAAVPRAVLDTNVVLSALVFGGGVPGALRRAWQSGDFLPLVSRVTAAELVRVLTYPKFKLGAAEQEELLADYLPFCETVTIPDPPPRTPACRDAHDLPFLELAIAGDAAWLVTGDADLHAVAAGFICPIVNAASFLEHLRRPDA</sequence>
<dbReference type="Pfam" id="PF13470">
    <property type="entry name" value="PIN_3"/>
    <property type="match status" value="1"/>
</dbReference>
<dbReference type="SMART" id="SM00670">
    <property type="entry name" value="PINc"/>
    <property type="match status" value="1"/>
</dbReference>
<evidence type="ECO:0000313" key="2">
    <source>
        <dbReference type="EMBL" id="NMG16681.1"/>
    </source>
</evidence>
<comment type="caution">
    <text evidence="2">The sequence shown here is derived from an EMBL/GenBank/DDBJ whole genome shotgun (WGS) entry which is preliminary data.</text>
</comment>
<dbReference type="PANTHER" id="PTHR34610">
    <property type="entry name" value="SSL7007 PROTEIN"/>
    <property type="match status" value="1"/>
</dbReference>
<reference evidence="2 3" key="1">
    <citation type="submission" date="2019-12" db="EMBL/GenBank/DDBJ databases">
        <title>Comparative genomics gives insights into the taxonomy of the Azoarcus-Aromatoleum group and reveals separate origins of nif in the plant-associated Azoarcus and non-plant-associated Aromatoleum sub-groups.</title>
        <authorList>
            <person name="Lafos M."/>
            <person name="Maluk M."/>
            <person name="Batista M."/>
            <person name="Junghare M."/>
            <person name="Carmona M."/>
            <person name="Faoro H."/>
            <person name="Cruz L.M."/>
            <person name="Battistoni F."/>
            <person name="De Souza E."/>
            <person name="Pedrosa F."/>
            <person name="Chen W.-M."/>
            <person name="Poole P.S."/>
            <person name="Dixon R.A."/>
            <person name="James E.K."/>
        </authorList>
    </citation>
    <scope>NUCLEOTIDE SEQUENCE [LARGE SCALE GENOMIC DNA]</scope>
    <source>
        <strain evidence="2 3">PbN1</strain>
    </source>
</reference>
<dbReference type="InterPro" id="IPR002716">
    <property type="entry name" value="PIN_dom"/>
</dbReference>
<organism evidence="2 3">
    <name type="scientific">Aromatoleum bremense</name>
    <dbReference type="NCBI Taxonomy" id="76115"/>
    <lineage>
        <taxon>Bacteria</taxon>
        <taxon>Pseudomonadati</taxon>
        <taxon>Pseudomonadota</taxon>
        <taxon>Betaproteobacteria</taxon>
        <taxon>Rhodocyclales</taxon>
        <taxon>Rhodocyclaceae</taxon>
        <taxon>Aromatoleum</taxon>
    </lineage>
</organism>
<dbReference type="NCBIfam" id="TIGR00305">
    <property type="entry name" value="putative toxin-antitoxin system toxin component, PIN family"/>
    <property type="match status" value="1"/>
</dbReference>
<dbReference type="SUPFAM" id="SSF88723">
    <property type="entry name" value="PIN domain-like"/>
    <property type="match status" value="1"/>
</dbReference>
<proteinExistence type="predicted"/>
<keyword evidence="3" id="KW-1185">Reference proteome</keyword>
<gene>
    <name evidence="2" type="ORF">GPA24_14245</name>
</gene>
<dbReference type="EMBL" id="WTVP01000043">
    <property type="protein sequence ID" value="NMG16681.1"/>
    <property type="molecule type" value="Genomic_DNA"/>
</dbReference>
<dbReference type="InterPro" id="IPR029060">
    <property type="entry name" value="PIN-like_dom_sf"/>
</dbReference>